<dbReference type="InterPro" id="IPR003661">
    <property type="entry name" value="HisK_dim/P_dom"/>
</dbReference>
<dbReference type="Pfam" id="PF00072">
    <property type="entry name" value="Response_reg"/>
    <property type="match status" value="1"/>
</dbReference>
<dbReference type="InterPro" id="IPR003594">
    <property type="entry name" value="HATPase_dom"/>
</dbReference>
<feature type="domain" description="Histidine kinase" evidence="7">
    <location>
        <begin position="162"/>
        <end position="373"/>
    </location>
</feature>
<dbReference type="EC" id="2.7.13.3" evidence="2"/>
<dbReference type="Gene3D" id="1.10.287.130">
    <property type="match status" value="2"/>
</dbReference>
<evidence type="ECO:0000259" key="7">
    <source>
        <dbReference type="PROSITE" id="PS50109"/>
    </source>
</evidence>
<name>A0ABN6NB92_9BACT</name>
<feature type="domain" description="Response regulatory" evidence="8">
    <location>
        <begin position="416"/>
        <end position="531"/>
    </location>
</feature>
<protein>
    <recommendedName>
        <fullName evidence="2">histidine kinase</fullName>
        <ecNumber evidence="2">2.7.13.3</ecNumber>
    </recommendedName>
</protein>
<dbReference type="PROSITE" id="PS50110">
    <property type="entry name" value="RESPONSE_REGULATORY"/>
    <property type="match status" value="1"/>
</dbReference>
<reference evidence="10" key="1">
    <citation type="journal article" date="2022" name="Int. J. Syst. Evol. Microbiol.">
        <title>Anaeromyxobacter oryzae sp. nov., Anaeromyxobacter diazotrophicus sp. nov. and Anaeromyxobacter paludicola sp. nov., isolated from paddy soils.</title>
        <authorList>
            <person name="Itoh H."/>
            <person name="Xu Z."/>
            <person name="Mise K."/>
            <person name="Masuda Y."/>
            <person name="Ushijima N."/>
            <person name="Hayakawa C."/>
            <person name="Shiratori Y."/>
            <person name="Senoo K."/>
        </authorList>
    </citation>
    <scope>NUCLEOTIDE SEQUENCE [LARGE SCALE GENOMIC DNA]</scope>
    <source>
        <strain evidence="10">Red630</strain>
    </source>
</reference>
<dbReference type="Pfam" id="PF25487">
    <property type="entry name" value="ETR1_N"/>
    <property type="match status" value="1"/>
</dbReference>
<dbReference type="SUPFAM" id="SSF52172">
    <property type="entry name" value="CheY-like"/>
    <property type="match status" value="1"/>
</dbReference>
<dbReference type="Pfam" id="PF00512">
    <property type="entry name" value="HisKA"/>
    <property type="match status" value="2"/>
</dbReference>
<dbReference type="InterPro" id="IPR036890">
    <property type="entry name" value="HATPase_C_sf"/>
</dbReference>
<feature type="coiled-coil region" evidence="5">
    <location>
        <begin position="125"/>
        <end position="155"/>
    </location>
</feature>
<feature type="transmembrane region" description="Helical" evidence="6">
    <location>
        <begin position="60"/>
        <end position="79"/>
    </location>
</feature>
<dbReference type="PROSITE" id="PS50109">
    <property type="entry name" value="HIS_KIN"/>
    <property type="match status" value="2"/>
</dbReference>
<dbReference type="InterPro" id="IPR011006">
    <property type="entry name" value="CheY-like_superfamily"/>
</dbReference>
<dbReference type="SUPFAM" id="SSF47384">
    <property type="entry name" value="Homodimeric domain of signal transducing histidine kinase"/>
    <property type="match status" value="2"/>
</dbReference>
<dbReference type="RefSeq" id="WP_248343013.1">
    <property type="nucleotide sequence ID" value="NZ_AP025592.1"/>
</dbReference>
<keyword evidence="6" id="KW-0472">Membrane</keyword>
<dbReference type="Proteomes" id="UP001162734">
    <property type="component" value="Chromosome"/>
</dbReference>
<proteinExistence type="predicted"/>
<dbReference type="Gene3D" id="3.30.565.10">
    <property type="entry name" value="Histidine kinase-like ATPase, C-terminal domain"/>
    <property type="match status" value="2"/>
</dbReference>
<dbReference type="InterPro" id="IPR058544">
    <property type="entry name" value="ETR1_N"/>
</dbReference>
<accession>A0ABN6NB92</accession>
<dbReference type="PRINTS" id="PR00344">
    <property type="entry name" value="BCTRLSENSOR"/>
</dbReference>
<evidence type="ECO:0000256" key="3">
    <source>
        <dbReference type="ARBA" id="ARBA00022553"/>
    </source>
</evidence>
<evidence type="ECO:0000313" key="10">
    <source>
        <dbReference type="Proteomes" id="UP001162734"/>
    </source>
</evidence>
<sequence length="823" mass="89410">MVELFRRLFLSEEYMPHGHCYLWQPGLVSLHVVSDALIGTAYLAISVILYQLVRHIRLPFSPMILAFGVFIGACGLTHYMEVLTLWFPDYWLSGGVKAVTAVASVATGVYLFRVRPTILSVTRGAQLAEERRVRLESTHRELERLYERVKDLDDAKTRFFANVSHELRTPLALVLGPVEKLLAGPLEERERRELEVVRRNGRLLLRHVNDMLDLARLDEGRLTLDYARVDLAERLRGLASAFEGVARDRGVRLEVEAGAPVPVEADAPKLDRVALNLLGNAFKFAPPASAVRCAVRAEGDRAVLEVEDQGPGVPPELREAIFERFRQGRGAPEGAGLGLAISRELVVLHGGTIGVGDGARGGARFTVAVPLRAPAGAPVAAAPPPLGLEAARATADLPPGAARELPALPVDPSAPLVLLVEDNAEMGRFAAAALAAEFRVATASEGAEGLRKAEALEPDLVVTDLMMPGLPGDALVSALRRLPALGRTPVMVLTARADERQRLALLRDGAQDYLVKPFHPEELLARARNLVAMKRSSDVLRAELAQRSGDLEALAREVARRKRELEVALETAQVAREQAERASQVKSVFLGMVSHELRTPITSMLLTLQSLQRQGAAPPEARARAMQRIEQAARRLLELIESLLEYTRVESGRLVVRPERVDLARLAREVADELLPQAQARLLKLEVEAAPLPPLEADPRLLRLVLINLVVNAIKYTERGGVRITAGEDGDRQWVAVADTGPGIPPEARDRIFEPFEQVGALENKHQPGVGIGLSLVRGIAAAIGGRVELVESGPAGTVFRVAVPLRPALKEPEPAPGAPAPR</sequence>
<dbReference type="InterPro" id="IPR001789">
    <property type="entry name" value="Sig_transdc_resp-reg_receiver"/>
</dbReference>
<evidence type="ECO:0000256" key="2">
    <source>
        <dbReference type="ARBA" id="ARBA00012438"/>
    </source>
</evidence>
<dbReference type="SMART" id="SM00388">
    <property type="entry name" value="HisKA"/>
    <property type="match status" value="2"/>
</dbReference>
<keyword evidence="5" id="KW-0175">Coiled coil</keyword>
<dbReference type="Gene3D" id="3.40.50.2300">
    <property type="match status" value="1"/>
</dbReference>
<gene>
    <name evidence="9" type="ORF">AMPC_36170</name>
</gene>
<feature type="coiled-coil region" evidence="5">
    <location>
        <begin position="551"/>
        <end position="582"/>
    </location>
</feature>
<dbReference type="InterPro" id="IPR005467">
    <property type="entry name" value="His_kinase_dom"/>
</dbReference>
<dbReference type="EMBL" id="AP025592">
    <property type="protein sequence ID" value="BDG10504.1"/>
    <property type="molecule type" value="Genomic_DNA"/>
</dbReference>
<keyword evidence="6" id="KW-1133">Transmembrane helix</keyword>
<dbReference type="Pfam" id="PF02518">
    <property type="entry name" value="HATPase_c"/>
    <property type="match status" value="2"/>
</dbReference>
<dbReference type="PANTHER" id="PTHR43547:SF2">
    <property type="entry name" value="HYBRID SIGNAL TRANSDUCTION HISTIDINE KINASE C"/>
    <property type="match status" value="1"/>
</dbReference>
<evidence type="ECO:0000256" key="4">
    <source>
        <dbReference type="PROSITE-ProRule" id="PRU00169"/>
    </source>
</evidence>
<evidence type="ECO:0000256" key="5">
    <source>
        <dbReference type="SAM" id="Coils"/>
    </source>
</evidence>
<keyword evidence="6" id="KW-0812">Transmembrane</keyword>
<dbReference type="CDD" id="cd00082">
    <property type="entry name" value="HisKA"/>
    <property type="match status" value="2"/>
</dbReference>
<organism evidence="9 10">
    <name type="scientific">Anaeromyxobacter paludicola</name>
    <dbReference type="NCBI Taxonomy" id="2918171"/>
    <lineage>
        <taxon>Bacteria</taxon>
        <taxon>Pseudomonadati</taxon>
        <taxon>Myxococcota</taxon>
        <taxon>Myxococcia</taxon>
        <taxon>Myxococcales</taxon>
        <taxon>Cystobacterineae</taxon>
        <taxon>Anaeromyxobacteraceae</taxon>
        <taxon>Anaeromyxobacter</taxon>
    </lineage>
</organism>
<dbReference type="SMART" id="SM00448">
    <property type="entry name" value="REC"/>
    <property type="match status" value="1"/>
</dbReference>
<feature type="transmembrane region" description="Helical" evidence="6">
    <location>
        <begin position="32"/>
        <end position="53"/>
    </location>
</feature>
<evidence type="ECO:0000256" key="1">
    <source>
        <dbReference type="ARBA" id="ARBA00000085"/>
    </source>
</evidence>
<keyword evidence="10" id="KW-1185">Reference proteome</keyword>
<feature type="modified residue" description="4-aspartylphosphate" evidence="4">
    <location>
        <position position="464"/>
    </location>
</feature>
<dbReference type="InterPro" id="IPR004358">
    <property type="entry name" value="Sig_transdc_His_kin-like_C"/>
</dbReference>
<dbReference type="PANTHER" id="PTHR43547">
    <property type="entry name" value="TWO-COMPONENT HISTIDINE KINASE"/>
    <property type="match status" value="1"/>
</dbReference>
<dbReference type="InterPro" id="IPR036097">
    <property type="entry name" value="HisK_dim/P_sf"/>
</dbReference>
<evidence type="ECO:0000256" key="6">
    <source>
        <dbReference type="SAM" id="Phobius"/>
    </source>
</evidence>
<dbReference type="SUPFAM" id="SSF55874">
    <property type="entry name" value="ATPase domain of HSP90 chaperone/DNA topoisomerase II/histidine kinase"/>
    <property type="match status" value="2"/>
</dbReference>
<keyword evidence="3 4" id="KW-0597">Phosphoprotein</keyword>
<evidence type="ECO:0000313" key="9">
    <source>
        <dbReference type="EMBL" id="BDG10504.1"/>
    </source>
</evidence>
<comment type="catalytic activity">
    <reaction evidence="1">
        <text>ATP + protein L-histidine = ADP + protein N-phospho-L-histidine.</text>
        <dbReference type="EC" id="2.7.13.3"/>
    </reaction>
</comment>
<evidence type="ECO:0000259" key="8">
    <source>
        <dbReference type="PROSITE" id="PS50110"/>
    </source>
</evidence>
<feature type="domain" description="Histidine kinase" evidence="7">
    <location>
        <begin position="592"/>
        <end position="808"/>
    </location>
</feature>
<dbReference type="SMART" id="SM00387">
    <property type="entry name" value="HATPase_c"/>
    <property type="match status" value="2"/>
</dbReference>